<comment type="caution">
    <text evidence="3">The sequence shown here is derived from an EMBL/GenBank/DDBJ whole genome shotgun (WGS) entry which is preliminary data.</text>
</comment>
<feature type="compositionally biased region" description="Polar residues" evidence="1">
    <location>
        <begin position="35"/>
        <end position="45"/>
    </location>
</feature>
<reference evidence="4" key="1">
    <citation type="submission" date="2019-02" db="EMBL/GenBank/DDBJ databases">
        <title>Draft genome sequence of Dolichospermum planctonicum NIES-80.</title>
        <authorList>
            <person name="Yamaguchi H."/>
            <person name="Suzuki S."/>
            <person name="Kawachi M."/>
        </authorList>
    </citation>
    <scope>NUCLEOTIDE SEQUENCE [LARGE SCALE GENOMIC DNA]</scope>
    <source>
        <strain evidence="4">NIES-80</strain>
    </source>
</reference>
<evidence type="ECO:0008006" key="5">
    <source>
        <dbReference type="Google" id="ProtNLM"/>
    </source>
</evidence>
<dbReference type="EMBL" id="BJCF01000086">
    <property type="protein sequence ID" value="GCL44252.1"/>
    <property type="molecule type" value="Genomic_DNA"/>
</dbReference>
<dbReference type="AlphaFoldDB" id="A0A480AIM1"/>
<feature type="region of interest" description="Disordered" evidence="1">
    <location>
        <begin position="30"/>
        <end position="67"/>
    </location>
</feature>
<feature type="chain" id="PRO_5019797253" description="Filamentous hemagglutinin outer membrane protein" evidence="2">
    <location>
        <begin position="24"/>
        <end position="101"/>
    </location>
</feature>
<proteinExistence type="predicted"/>
<keyword evidence="2" id="KW-0732">Signal</keyword>
<evidence type="ECO:0000313" key="4">
    <source>
        <dbReference type="Proteomes" id="UP000299367"/>
    </source>
</evidence>
<name>A0A480AIM1_9CYAN</name>
<feature type="compositionally biased region" description="Low complexity" evidence="1">
    <location>
        <begin position="46"/>
        <end position="57"/>
    </location>
</feature>
<feature type="signal peptide" evidence="2">
    <location>
        <begin position="1"/>
        <end position="23"/>
    </location>
</feature>
<organism evidence="3 4">
    <name type="scientific">Dolichospermum planctonicum</name>
    <dbReference type="NCBI Taxonomy" id="136072"/>
    <lineage>
        <taxon>Bacteria</taxon>
        <taxon>Bacillati</taxon>
        <taxon>Cyanobacteriota</taxon>
        <taxon>Cyanophyceae</taxon>
        <taxon>Nostocales</taxon>
        <taxon>Aphanizomenonaceae</taxon>
        <taxon>Dolichospermum</taxon>
    </lineage>
</organism>
<dbReference type="OrthoDB" id="518103at2"/>
<feature type="compositionally biased region" description="Polar residues" evidence="1">
    <location>
        <begin position="58"/>
        <end position="67"/>
    </location>
</feature>
<accession>A0A480AIM1</accession>
<gene>
    <name evidence="3" type="ORF">NIES80_39790</name>
</gene>
<protein>
    <recommendedName>
        <fullName evidence="5">Filamentous hemagglutinin outer membrane protein</fullName>
    </recommendedName>
</protein>
<dbReference type="Proteomes" id="UP000299367">
    <property type="component" value="Unassembled WGS sequence"/>
</dbReference>
<evidence type="ECO:0000256" key="2">
    <source>
        <dbReference type="SAM" id="SignalP"/>
    </source>
</evidence>
<dbReference type="RefSeq" id="WP_137909645.1">
    <property type="nucleotide sequence ID" value="NZ_BJCF01000086.1"/>
</dbReference>
<evidence type="ECO:0000256" key="1">
    <source>
        <dbReference type="SAM" id="MobiDB-lite"/>
    </source>
</evidence>
<sequence>MNKHKCFLGLAILATLVTTPAQAESVSRKAADLMAQNSNSTDSVDQNTNNTQPVNTPASTYKSSDTDSKLSASNYFVAVNTSLAIEKNTVFIPQNRTISQD</sequence>
<evidence type="ECO:0000313" key="3">
    <source>
        <dbReference type="EMBL" id="GCL44252.1"/>
    </source>
</evidence>